<evidence type="ECO:0000256" key="1">
    <source>
        <dbReference type="ARBA" id="ARBA00023125"/>
    </source>
</evidence>
<dbReference type="Proteomes" id="UP000267342">
    <property type="component" value="Chromosome"/>
</dbReference>
<dbReference type="GO" id="GO:0015074">
    <property type="term" value="P:DNA integration"/>
    <property type="evidence" value="ECO:0007669"/>
    <property type="project" value="InterPro"/>
</dbReference>
<dbReference type="AlphaFoldDB" id="A0A348HIA1"/>
<name>A0A348HIA1_9GAMM</name>
<dbReference type="GO" id="GO:0006310">
    <property type="term" value="P:DNA recombination"/>
    <property type="evidence" value="ECO:0007669"/>
    <property type="project" value="UniProtKB-KW"/>
</dbReference>
<keyword evidence="2" id="KW-0233">DNA recombination</keyword>
<dbReference type="Gene3D" id="1.10.150.130">
    <property type="match status" value="1"/>
</dbReference>
<dbReference type="InterPro" id="IPR011010">
    <property type="entry name" value="DNA_brk_join_enz"/>
</dbReference>
<proteinExistence type="predicted"/>
<keyword evidence="4" id="KW-1185">Reference proteome</keyword>
<gene>
    <name evidence="3" type="ORF">ZBT109_2623</name>
</gene>
<evidence type="ECO:0000313" key="4">
    <source>
        <dbReference type="Proteomes" id="UP000267342"/>
    </source>
</evidence>
<dbReference type="Gene3D" id="1.10.443.10">
    <property type="entry name" value="Intergrase catalytic core"/>
    <property type="match status" value="1"/>
</dbReference>
<dbReference type="GO" id="GO:0003677">
    <property type="term" value="F:DNA binding"/>
    <property type="evidence" value="ECO:0007669"/>
    <property type="project" value="UniProtKB-KW"/>
</dbReference>
<sequence>MPTQTGMVLGDLSTERFSQPLIQRVVDKIADEGTPTKANSVLRYLRRLFRWGMNRGHCKSNPAVGVEAALERKQRRLPSTEVMERVIAHARLKGSDQPKRGNAGSCPEYLWIVMELAYLCRLRGIEVITLTDAHGLAEGIMTNRRKGSRDNIVRWTPRLRAVWVAAQQRRARIWSDAGRNLPRLAENRALIVARDGEALKKSGLDTAWQRFMKRMIEDGVLDSSERFGLHDLKRKGITDTLGTRHEKQEASGHRSSGMMDVYDLSVPVVATPGAAK</sequence>
<dbReference type="STRING" id="1123510.GCA_000620025_01790"/>
<dbReference type="KEGG" id="zpl:ZBT109_2623"/>
<reference evidence="3 4" key="1">
    <citation type="submission" date="2018-09" db="EMBL/GenBank/DDBJ databases">
        <title>Zymobacter palmae IAM14233 (=T109) whole genome analysis.</title>
        <authorList>
            <person name="Yanase H."/>
        </authorList>
    </citation>
    <scope>NUCLEOTIDE SEQUENCE [LARGE SCALE GENOMIC DNA]</scope>
    <source>
        <strain evidence="3 4">IAM14233</strain>
    </source>
</reference>
<evidence type="ECO:0000313" key="3">
    <source>
        <dbReference type="EMBL" id="BBG31353.1"/>
    </source>
</evidence>
<dbReference type="InterPro" id="IPR010998">
    <property type="entry name" value="Integrase_recombinase_N"/>
</dbReference>
<organism evidence="3 4">
    <name type="scientific">Zymobacter palmae</name>
    <dbReference type="NCBI Taxonomy" id="33074"/>
    <lineage>
        <taxon>Bacteria</taxon>
        <taxon>Pseudomonadati</taxon>
        <taxon>Pseudomonadota</taxon>
        <taxon>Gammaproteobacteria</taxon>
        <taxon>Oceanospirillales</taxon>
        <taxon>Halomonadaceae</taxon>
        <taxon>Zymobacter group</taxon>
        <taxon>Zymobacter</taxon>
    </lineage>
</organism>
<dbReference type="EMBL" id="AP018933">
    <property type="protein sequence ID" value="BBG31353.1"/>
    <property type="molecule type" value="Genomic_DNA"/>
</dbReference>
<evidence type="ECO:0000256" key="2">
    <source>
        <dbReference type="ARBA" id="ARBA00023172"/>
    </source>
</evidence>
<dbReference type="InterPro" id="IPR013762">
    <property type="entry name" value="Integrase-like_cat_sf"/>
</dbReference>
<protein>
    <submittedName>
        <fullName evidence="3">Integrase</fullName>
    </submittedName>
</protein>
<dbReference type="SUPFAM" id="SSF56349">
    <property type="entry name" value="DNA breaking-rejoining enzymes"/>
    <property type="match status" value="1"/>
</dbReference>
<keyword evidence="1" id="KW-0238">DNA-binding</keyword>
<accession>A0A348HIA1</accession>